<feature type="transmembrane region" description="Helical" evidence="7">
    <location>
        <begin position="78"/>
        <end position="100"/>
    </location>
</feature>
<comment type="caution">
    <text evidence="9">The sequence shown here is derived from an EMBL/GenBank/DDBJ whole genome shotgun (WGS) entry which is preliminary data.</text>
</comment>
<dbReference type="AlphaFoldDB" id="A0A1B7TFS2"/>
<feature type="transmembrane region" description="Helical" evidence="7">
    <location>
        <begin position="138"/>
        <end position="159"/>
    </location>
</feature>
<sequence>MAGTFLGLPFLKDYIPKDSNMIIYPLVGLNLAVFGLWHIRLNNYPYQRKLAQIFLLQKNFNIFKLKQLVFSAFSHREFWHLGCNMLCLISFSAPLISLIGNVGYLSLYFNSLMLSSLLSVLYPNLLKTLFKRVSSTSFTPSLGASGALFGVFGTFAYMFPNAHLSLFFIPLPFGAWEIFLGSMGFNLMGVLLRVGSFDFLAHLGGSIMGVLYGMYFQDIINKRRMARKNKEVSIFDIFK</sequence>
<keyword evidence="5 7" id="KW-1133">Transmembrane helix</keyword>
<dbReference type="InterPro" id="IPR022764">
    <property type="entry name" value="Peptidase_S54_rhomboid_dom"/>
</dbReference>
<keyword evidence="3 7" id="KW-0812">Transmembrane</keyword>
<protein>
    <submittedName>
        <fullName evidence="9">Rhomboid-domain-containing protein</fullName>
    </submittedName>
</protein>
<accession>A0A1B7TFS2</accession>
<keyword evidence="6 7" id="KW-0472">Membrane</keyword>
<name>A0A1B7TFS2_9ASCO</name>
<dbReference type="PANTHER" id="PTHR43731">
    <property type="entry name" value="RHOMBOID PROTEASE"/>
    <property type="match status" value="1"/>
</dbReference>
<dbReference type="EMBL" id="LXPE01000007">
    <property type="protein sequence ID" value="OBA27602.1"/>
    <property type="molecule type" value="Genomic_DNA"/>
</dbReference>
<feature type="transmembrane region" description="Helical" evidence="7">
    <location>
        <begin position="107"/>
        <end position="126"/>
    </location>
</feature>
<evidence type="ECO:0000256" key="5">
    <source>
        <dbReference type="ARBA" id="ARBA00022989"/>
    </source>
</evidence>
<dbReference type="InterPro" id="IPR035952">
    <property type="entry name" value="Rhomboid-like_sf"/>
</dbReference>
<dbReference type="PANTHER" id="PTHR43731:SF14">
    <property type="entry name" value="PRESENILIN-ASSOCIATED RHOMBOID-LIKE PROTEIN, MITOCHONDRIAL"/>
    <property type="match status" value="1"/>
</dbReference>
<dbReference type="Pfam" id="PF01694">
    <property type="entry name" value="Rhomboid"/>
    <property type="match status" value="1"/>
</dbReference>
<evidence type="ECO:0000256" key="2">
    <source>
        <dbReference type="ARBA" id="ARBA00009045"/>
    </source>
</evidence>
<dbReference type="Proteomes" id="UP000092321">
    <property type="component" value="Unassembled WGS sequence"/>
</dbReference>
<evidence type="ECO:0000313" key="10">
    <source>
        <dbReference type="Proteomes" id="UP000092321"/>
    </source>
</evidence>
<evidence type="ECO:0000256" key="4">
    <source>
        <dbReference type="ARBA" id="ARBA00022801"/>
    </source>
</evidence>
<feature type="transmembrane region" description="Helical" evidence="7">
    <location>
        <begin position="21"/>
        <end position="39"/>
    </location>
</feature>
<dbReference type="InterPro" id="IPR050925">
    <property type="entry name" value="Rhomboid_protease_S54"/>
</dbReference>
<dbReference type="OrthoDB" id="10260614at2759"/>
<organism evidence="9 10">
    <name type="scientific">Hanseniaspora valbyensis NRRL Y-1626</name>
    <dbReference type="NCBI Taxonomy" id="766949"/>
    <lineage>
        <taxon>Eukaryota</taxon>
        <taxon>Fungi</taxon>
        <taxon>Dikarya</taxon>
        <taxon>Ascomycota</taxon>
        <taxon>Saccharomycotina</taxon>
        <taxon>Saccharomycetes</taxon>
        <taxon>Saccharomycodales</taxon>
        <taxon>Saccharomycodaceae</taxon>
        <taxon>Hanseniaspora</taxon>
    </lineage>
</organism>
<feature type="domain" description="Peptidase S54 rhomboid" evidence="8">
    <location>
        <begin position="65"/>
        <end position="216"/>
    </location>
</feature>
<gene>
    <name evidence="9" type="ORF">HANVADRAFT_55496</name>
</gene>
<comment type="subcellular location">
    <subcellularLocation>
        <location evidence="1">Membrane</location>
        <topology evidence="1">Multi-pass membrane protein</topology>
    </subcellularLocation>
</comment>
<comment type="similarity">
    <text evidence="2">Belongs to the peptidase S54 family.</text>
</comment>
<dbReference type="GO" id="GO:0016020">
    <property type="term" value="C:membrane"/>
    <property type="evidence" value="ECO:0007669"/>
    <property type="project" value="UniProtKB-SubCell"/>
</dbReference>
<keyword evidence="10" id="KW-1185">Reference proteome</keyword>
<evidence type="ECO:0000256" key="6">
    <source>
        <dbReference type="ARBA" id="ARBA00023136"/>
    </source>
</evidence>
<dbReference type="GO" id="GO:0006465">
    <property type="term" value="P:signal peptide processing"/>
    <property type="evidence" value="ECO:0007669"/>
    <property type="project" value="TreeGrafter"/>
</dbReference>
<dbReference type="GO" id="GO:0004252">
    <property type="term" value="F:serine-type endopeptidase activity"/>
    <property type="evidence" value="ECO:0007669"/>
    <property type="project" value="InterPro"/>
</dbReference>
<feature type="transmembrane region" description="Helical" evidence="7">
    <location>
        <begin position="199"/>
        <end position="220"/>
    </location>
</feature>
<dbReference type="SUPFAM" id="SSF144091">
    <property type="entry name" value="Rhomboid-like"/>
    <property type="match status" value="1"/>
</dbReference>
<dbReference type="Gene3D" id="1.20.1540.10">
    <property type="entry name" value="Rhomboid-like"/>
    <property type="match status" value="1"/>
</dbReference>
<evidence type="ECO:0000259" key="8">
    <source>
        <dbReference type="Pfam" id="PF01694"/>
    </source>
</evidence>
<keyword evidence="4" id="KW-0378">Hydrolase</keyword>
<reference evidence="10" key="1">
    <citation type="journal article" date="2016" name="Proc. Natl. Acad. Sci. U.S.A.">
        <title>Comparative genomics of biotechnologically important yeasts.</title>
        <authorList>
            <person name="Riley R."/>
            <person name="Haridas S."/>
            <person name="Wolfe K.H."/>
            <person name="Lopes M.R."/>
            <person name="Hittinger C.T."/>
            <person name="Goeker M."/>
            <person name="Salamov A.A."/>
            <person name="Wisecaver J.H."/>
            <person name="Long T.M."/>
            <person name="Calvey C.H."/>
            <person name="Aerts A.L."/>
            <person name="Barry K.W."/>
            <person name="Choi C."/>
            <person name="Clum A."/>
            <person name="Coughlan A.Y."/>
            <person name="Deshpande S."/>
            <person name="Douglass A.P."/>
            <person name="Hanson S.J."/>
            <person name="Klenk H.-P."/>
            <person name="LaButti K.M."/>
            <person name="Lapidus A."/>
            <person name="Lindquist E.A."/>
            <person name="Lipzen A.M."/>
            <person name="Meier-Kolthoff J.P."/>
            <person name="Ohm R.A."/>
            <person name="Otillar R.P."/>
            <person name="Pangilinan J.L."/>
            <person name="Peng Y."/>
            <person name="Rokas A."/>
            <person name="Rosa C.A."/>
            <person name="Scheuner C."/>
            <person name="Sibirny A.A."/>
            <person name="Slot J.C."/>
            <person name="Stielow J.B."/>
            <person name="Sun H."/>
            <person name="Kurtzman C.P."/>
            <person name="Blackwell M."/>
            <person name="Grigoriev I.V."/>
            <person name="Jeffries T.W."/>
        </authorList>
    </citation>
    <scope>NUCLEOTIDE SEQUENCE [LARGE SCALE GENOMIC DNA]</scope>
    <source>
        <strain evidence="10">NRRL Y-1626</strain>
    </source>
</reference>
<evidence type="ECO:0000256" key="7">
    <source>
        <dbReference type="SAM" id="Phobius"/>
    </source>
</evidence>
<evidence type="ECO:0000256" key="1">
    <source>
        <dbReference type="ARBA" id="ARBA00004141"/>
    </source>
</evidence>
<evidence type="ECO:0000256" key="3">
    <source>
        <dbReference type="ARBA" id="ARBA00022692"/>
    </source>
</evidence>
<proteinExistence type="inferred from homology"/>
<evidence type="ECO:0000313" key="9">
    <source>
        <dbReference type="EMBL" id="OBA27602.1"/>
    </source>
</evidence>